<sequence>MMLMMIFPLVFCLFLLTLLSPISLCQNLNPVLQANEIVFVCCRKVSCSSSWC</sequence>
<feature type="chain" id="PRO_5005583904" evidence="1">
    <location>
        <begin position="26"/>
        <end position="52"/>
    </location>
</feature>
<feature type="signal peptide" evidence="1">
    <location>
        <begin position="1"/>
        <end position="25"/>
    </location>
</feature>
<dbReference type="AlphaFoldDB" id="A0A0L8HS46"/>
<protein>
    <submittedName>
        <fullName evidence="2">Uncharacterized protein</fullName>
    </submittedName>
</protein>
<evidence type="ECO:0000256" key="1">
    <source>
        <dbReference type="SAM" id="SignalP"/>
    </source>
</evidence>
<name>A0A0L8HS46_OCTBM</name>
<keyword evidence="1" id="KW-0732">Signal</keyword>
<dbReference type="EMBL" id="KQ417510">
    <property type="protein sequence ID" value="KOF91570.1"/>
    <property type="molecule type" value="Genomic_DNA"/>
</dbReference>
<accession>A0A0L8HS46</accession>
<gene>
    <name evidence="2" type="ORF">OCBIM_22008624mg</name>
</gene>
<organism evidence="2">
    <name type="scientific">Octopus bimaculoides</name>
    <name type="common">California two-spotted octopus</name>
    <dbReference type="NCBI Taxonomy" id="37653"/>
    <lineage>
        <taxon>Eukaryota</taxon>
        <taxon>Metazoa</taxon>
        <taxon>Spiralia</taxon>
        <taxon>Lophotrochozoa</taxon>
        <taxon>Mollusca</taxon>
        <taxon>Cephalopoda</taxon>
        <taxon>Coleoidea</taxon>
        <taxon>Octopodiformes</taxon>
        <taxon>Octopoda</taxon>
        <taxon>Incirrata</taxon>
        <taxon>Octopodidae</taxon>
        <taxon>Octopus</taxon>
    </lineage>
</organism>
<proteinExistence type="predicted"/>
<evidence type="ECO:0000313" key="2">
    <source>
        <dbReference type="EMBL" id="KOF91570.1"/>
    </source>
</evidence>
<reference evidence="2" key="1">
    <citation type="submission" date="2015-07" db="EMBL/GenBank/DDBJ databases">
        <title>MeaNS - Measles Nucleotide Surveillance Program.</title>
        <authorList>
            <person name="Tran T."/>
            <person name="Druce J."/>
        </authorList>
    </citation>
    <scope>NUCLEOTIDE SEQUENCE</scope>
    <source>
        <strain evidence="2">UCB-OBI-ISO-001</strain>
        <tissue evidence="2">Gonad</tissue>
    </source>
</reference>